<reference evidence="8 9" key="1">
    <citation type="submission" date="2015-03" db="EMBL/GenBank/DDBJ databases">
        <authorList>
            <person name="Hassan Y.I."/>
            <person name="Lepp D."/>
            <person name="Li X.-Z."/>
            <person name="Zhou T."/>
        </authorList>
    </citation>
    <scope>NUCLEOTIDE SEQUENCE [LARGE SCALE GENOMIC DNA]</scope>
    <source>
        <strain evidence="8 9">BD-c194</strain>
    </source>
</reference>
<keyword evidence="9" id="KW-1185">Reference proteome</keyword>
<evidence type="ECO:0000256" key="3">
    <source>
        <dbReference type="ARBA" id="ARBA00012098"/>
    </source>
</evidence>
<evidence type="ECO:0000256" key="7">
    <source>
        <dbReference type="RuleBase" id="RU364069"/>
    </source>
</evidence>
<sequence>MKANALPLAGVVEITPDRHVDDRGYFSETFRDRWFRDEVARVTFVQENQSLSRAPGTVRGLHFQTAPFEQGKLVRCLSGAIFDVAVDIREGSPSYGRWLGLTLTAEAGNQLWVPPGFLHGFCTLTPDTLVSYKVTQYYSPSHDAGAAWDDPDIGIAWPSIADSGLLSPKDRRHPRLRELVTSLDAAMERG</sequence>
<comment type="function">
    <text evidence="2 7">Catalyzes the epimerization of the C3' and C5'positions of dTDP-6-deoxy-D-xylo-4-hexulose, forming dTDP-6-deoxy-L-lyxo-4-hexulose.</text>
</comment>
<dbReference type="Pfam" id="PF00908">
    <property type="entry name" value="dTDP_sugar_isom"/>
    <property type="match status" value="1"/>
</dbReference>
<evidence type="ECO:0000256" key="2">
    <source>
        <dbReference type="ARBA" id="ARBA00001997"/>
    </source>
</evidence>
<dbReference type="GO" id="GO:0019305">
    <property type="term" value="P:dTDP-rhamnose biosynthetic process"/>
    <property type="evidence" value="ECO:0007669"/>
    <property type="project" value="UniProtKB-UniRule"/>
</dbReference>
<proteinExistence type="inferred from homology"/>
<dbReference type="RefSeq" id="WP_046108768.1">
    <property type="nucleotide sequence ID" value="NZ_JZEX01000108.1"/>
</dbReference>
<evidence type="ECO:0000313" key="8">
    <source>
        <dbReference type="EMBL" id="KKB11796.1"/>
    </source>
</evidence>
<feature type="site" description="Participates in a stacking interaction with the thymidine ring of dTDP-4-oxo-6-deoxyglucose" evidence="6">
    <location>
        <position position="138"/>
    </location>
</feature>
<dbReference type="GO" id="GO:0005829">
    <property type="term" value="C:cytosol"/>
    <property type="evidence" value="ECO:0007669"/>
    <property type="project" value="TreeGrafter"/>
</dbReference>
<feature type="active site" description="Proton donor" evidence="5">
    <location>
        <position position="132"/>
    </location>
</feature>
<dbReference type="InterPro" id="IPR014710">
    <property type="entry name" value="RmlC-like_jellyroll"/>
</dbReference>
<comment type="pathway">
    <text evidence="7">Carbohydrate biosynthesis; dTDP-L-rhamnose biosynthesis.</text>
</comment>
<dbReference type="InterPro" id="IPR011051">
    <property type="entry name" value="RmlC_Cupin_sf"/>
</dbReference>
<dbReference type="AlphaFoldDB" id="A0A0F5FSF2"/>
<evidence type="ECO:0000313" key="9">
    <source>
        <dbReference type="Proteomes" id="UP000033632"/>
    </source>
</evidence>
<evidence type="ECO:0000256" key="5">
    <source>
        <dbReference type="PIRSR" id="PIRSR600888-1"/>
    </source>
</evidence>
<dbReference type="NCBIfam" id="TIGR01221">
    <property type="entry name" value="rmlC"/>
    <property type="match status" value="1"/>
</dbReference>
<keyword evidence="7" id="KW-0413">Isomerase</keyword>
<comment type="subunit">
    <text evidence="7">Homodimer.</text>
</comment>
<dbReference type="SUPFAM" id="SSF51182">
    <property type="entry name" value="RmlC-like cupins"/>
    <property type="match status" value="1"/>
</dbReference>
<evidence type="ECO:0000256" key="1">
    <source>
        <dbReference type="ARBA" id="ARBA00001298"/>
    </source>
</evidence>
<dbReference type="Proteomes" id="UP000033632">
    <property type="component" value="Unassembled WGS sequence"/>
</dbReference>
<dbReference type="STRING" id="443610.VE25_11375"/>
<accession>A0A0F5FSF2</accession>
<comment type="similarity">
    <text evidence="7">Belongs to the dTDP-4-dehydrorhamnose 3,5-epimerase family.</text>
</comment>
<dbReference type="CDD" id="cd00438">
    <property type="entry name" value="cupin_RmlC"/>
    <property type="match status" value="1"/>
</dbReference>
<dbReference type="PATRIC" id="fig|443610.3.peg.480"/>
<dbReference type="PANTHER" id="PTHR21047">
    <property type="entry name" value="DTDP-6-DEOXY-D-GLUCOSE-3,5 EPIMERASE"/>
    <property type="match status" value="1"/>
</dbReference>
<dbReference type="UniPathway" id="UPA00124"/>
<dbReference type="InterPro" id="IPR000888">
    <property type="entry name" value="RmlC-like"/>
</dbReference>
<comment type="catalytic activity">
    <reaction evidence="1 7">
        <text>dTDP-4-dehydro-6-deoxy-alpha-D-glucose = dTDP-4-dehydro-beta-L-rhamnose</text>
        <dbReference type="Rhea" id="RHEA:16969"/>
        <dbReference type="ChEBI" id="CHEBI:57649"/>
        <dbReference type="ChEBI" id="CHEBI:62830"/>
        <dbReference type="EC" id="5.1.3.13"/>
    </reaction>
</comment>
<comment type="caution">
    <text evidence="8">The sequence shown here is derived from an EMBL/GenBank/DDBJ whole genome shotgun (WGS) entry which is preliminary data.</text>
</comment>
<protein>
    <recommendedName>
        <fullName evidence="4 7">dTDP-4-dehydrorhamnose 3,5-epimerase</fullName>
        <ecNumber evidence="3 7">5.1.3.13</ecNumber>
    </recommendedName>
    <alternativeName>
        <fullName evidence="7">Thymidine diphospho-4-keto-rhamnose 3,5-epimerase</fullName>
    </alternativeName>
</protein>
<evidence type="ECO:0000256" key="6">
    <source>
        <dbReference type="PIRSR" id="PIRSR600888-3"/>
    </source>
</evidence>
<dbReference type="GO" id="GO:0008830">
    <property type="term" value="F:dTDP-4-dehydrorhamnose 3,5-epimerase activity"/>
    <property type="evidence" value="ECO:0007669"/>
    <property type="project" value="UniProtKB-UniRule"/>
</dbReference>
<dbReference type="PANTHER" id="PTHR21047:SF2">
    <property type="entry name" value="THYMIDINE DIPHOSPHO-4-KETO-RHAMNOSE 3,5-EPIMERASE"/>
    <property type="match status" value="1"/>
</dbReference>
<feature type="active site" description="Proton acceptor" evidence="5">
    <location>
        <position position="62"/>
    </location>
</feature>
<evidence type="ECO:0000256" key="4">
    <source>
        <dbReference type="ARBA" id="ARBA00019595"/>
    </source>
</evidence>
<name>A0A0F5FSF2_9HYPH</name>
<dbReference type="EC" id="5.1.3.13" evidence="3 7"/>
<organism evidence="8 9">
    <name type="scientific">Devosia geojensis</name>
    <dbReference type="NCBI Taxonomy" id="443610"/>
    <lineage>
        <taxon>Bacteria</taxon>
        <taxon>Pseudomonadati</taxon>
        <taxon>Pseudomonadota</taxon>
        <taxon>Alphaproteobacteria</taxon>
        <taxon>Hyphomicrobiales</taxon>
        <taxon>Devosiaceae</taxon>
        <taxon>Devosia</taxon>
    </lineage>
</organism>
<gene>
    <name evidence="8" type="ORF">VE25_11375</name>
</gene>
<dbReference type="EMBL" id="JZEX01000108">
    <property type="protein sequence ID" value="KKB11796.1"/>
    <property type="molecule type" value="Genomic_DNA"/>
</dbReference>
<dbReference type="GO" id="GO:0000271">
    <property type="term" value="P:polysaccharide biosynthetic process"/>
    <property type="evidence" value="ECO:0007669"/>
    <property type="project" value="TreeGrafter"/>
</dbReference>
<dbReference type="Gene3D" id="2.60.120.10">
    <property type="entry name" value="Jelly Rolls"/>
    <property type="match status" value="1"/>
</dbReference>
<dbReference type="OrthoDB" id="9800680at2"/>